<proteinExistence type="predicted"/>
<evidence type="ECO:0000313" key="1">
    <source>
        <dbReference type="EMBL" id="SFN55500.1"/>
    </source>
</evidence>
<sequence>MLSLLLLYGQQAFAFSLPQFTEDSDQEFNFQTKSAALVIFFQENTYGQTSEYSENFSEYIFGTGSLAVTGNFHFRNAHSLKNATKYLQDHKHDLKHKIFPFHFFW</sequence>
<gene>
    <name evidence="1" type="ORF">SAMN05660413_01581</name>
</gene>
<reference evidence="1 2" key="1">
    <citation type="submission" date="2016-10" db="EMBL/GenBank/DDBJ databases">
        <authorList>
            <person name="de Groot N.N."/>
        </authorList>
    </citation>
    <scope>NUCLEOTIDE SEQUENCE [LARGE SCALE GENOMIC DNA]</scope>
    <source>
        <strain evidence="1 2">DSM 17794</strain>
    </source>
</reference>
<accession>A0A1I4ZZD5</accession>
<dbReference type="STRING" id="287099.SAMN05660413_01581"/>
<organism evidence="1 2">
    <name type="scientific">Salegentibacter flavus</name>
    <dbReference type="NCBI Taxonomy" id="287099"/>
    <lineage>
        <taxon>Bacteria</taxon>
        <taxon>Pseudomonadati</taxon>
        <taxon>Bacteroidota</taxon>
        <taxon>Flavobacteriia</taxon>
        <taxon>Flavobacteriales</taxon>
        <taxon>Flavobacteriaceae</taxon>
        <taxon>Salegentibacter</taxon>
    </lineage>
</organism>
<protein>
    <submittedName>
        <fullName evidence="1">Uncharacterized protein</fullName>
    </submittedName>
</protein>
<name>A0A1I4ZZD5_9FLAO</name>
<dbReference type="Proteomes" id="UP000199153">
    <property type="component" value="Unassembled WGS sequence"/>
</dbReference>
<keyword evidence="2" id="KW-1185">Reference proteome</keyword>
<dbReference type="EMBL" id="FOVL01000008">
    <property type="protein sequence ID" value="SFN55500.1"/>
    <property type="molecule type" value="Genomic_DNA"/>
</dbReference>
<dbReference type="AlphaFoldDB" id="A0A1I4ZZD5"/>
<evidence type="ECO:0000313" key="2">
    <source>
        <dbReference type="Proteomes" id="UP000199153"/>
    </source>
</evidence>